<dbReference type="PROSITE" id="PS50048">
    <property type="entry name" value="ZN2_CY6_FUNGAL_2"/>
    <property type="match status" value="1"/>
</dbReference>
<dbReference type="GO" id="GO:0005634">
    <property type="term" value="C:nucleus"/>
    <property type="evidence" value="ECO:0007669"/>
    <property type="project" value="TreeGrafter"/>
</dbReference>
<dbReference type="AlphaFoldDB" id="A0A1G4MIW3"/>
<keyword evidence="3" id="KW-0805">Transcription regulation</keyword>
<accession>A0A1G4MIW3</accession>
<name>A0A1G4MIW3_LACFM</name>
<organism evidence="9 10">
    <name type="scientific">Lachancea fermentati</name>
    <name type="common">Zygosaccharomyces fermentati</name>
    <dbReference type="NCBI Taxonomy" id="4955"/>
    <lineage>
        <taxon>Eukaryota</taxon>
        <taxon>Fungi</taxon>
        <taxon>Dikarya</taxon>
        <taxon>Ascomycota</taxon>
        <taxon>Saccharomycotina</taxon>
        <taxon>Saccharomycetes</taxon>
        <taxon>Saccharomycetales</taxon>
        <taxon>Saccharomycetaceae</taxon>
        <taxon>Lachancea</taxon>
    </lineage>
</organism>
<dbReference type="GO" id="GO:0045944">
    <property type="term" value="P:positive regulation of transcription by RNA polymerase II"/>
    <property type="evidence" value="ECO:0007669"/>
    <property type="project" value="TreeGrafter"/>
</dbReference>
<dbReference type="InterPro" id="IPR001138">
    <property type="entry name" value="Zn2Cys6_DnaBD"/>
</dbReference>
<evidence type="ECO:0000256" key="6">
    <source>
        <dbReference type="ARBA" id="ARBA00023242"/>
    </source>
</evidence>
<dbReference type="CDD" id="cd00067">
    <property type="entry name" value="GAL4"/>
    <property type="match status" value="1"/>
</dbReference>
<keyword evidence="2" id="KW-0862">Zinc</keyword>
<evidence type="ECO:0000256" key="7">
    <source>
        <dbReference type="SAM" id="MobiDB-lite"/>
    </source>
</evidence>
<evidence type="ECO:0000256" key="5">
    <source>
        <dbReference type="ARBA" id="ARBA00023163"/>
    </source>
</evidence>
<dbReference type="PANTHER" id="PTHR31069">
    <property type="entry name" value="OLEATE-ACTIVATED TRANSCRIPTION FACTOR 1-RELATED"/>
    <property type="match status" value="1"/>
</dbReference>
<dbReference type="GO" id="GO:0008270">
    <property type="term" value="F:zinc ion binding"/>
    <property type="evidence" value="ECO:0007669"/>
    <property type="project" value="InterPro"/>
</dbReference>
<dbReference type="GO" id="GO:0000981">
    <property type="term" value="F:DNA-binding transcription factor activity, RNA polymerase II-specific"/>
    <property type="evidence" value="ECO:0007669"/>
    <property type="project" value="InterPro"/>
</dbReference>
<evidence type="ECO:0000313" key="10">
    <source>
        <dbReference type="Proteomes" id="UP000190831"/>
    </source>
</evidence>
<protein>
    <submittedName>
        <fullName evidence="9">LAFE_0H00166g1_1</fullName>
    </submittedName>
</protein>
<dbReference type="Proteomes" id="UP000190831">
    <property type="component" value="Chromosome H"/>
</dbReference>
<reference evidence="9 10" key="1">
    <citation type="submission" date="2016-03" db="EMBL/GenBank/DDBJ databases">
        <authorList>
            <person name="Devillers H."/>
        </authorList>
    </citation>
    <scope>NUCLEOTIDE SEQUENCE [LARGE SCALE GENOMIC DNA]</scope>
    <source>
        <strain evidence="9">CBS 6772</strain>
    </source>
</reference>
<dbReference type="PANTHER" id="PTHR31069:SF29">
    <property type="entry name" value="OLEATE-ACTIVATED TRANSCRIPTION FACTOR 1-RELATED"/>
    <property type="match status" value="1"/>
</dbReference>
<dbReference type="EMBL" id="LT598491">
    <property type="protein sequence ID" value="SCW03840.1"/>
    <property type="molecule type" value="Genomic_DNA"/>
</dbReference>
<dbReference type="CDD" id="cd12148">
    <property type="entry name" value="fungal_TF_MHR"/>
    <property type="match status" value="1"/>
</dbReference>
<evidence type="ECO:0000256" key="2">
    <source>
        <dbReference type="ARBA" id="ARBA00022833"/>
    </source>
</evidence>
<evidence type="ECO:0000256" key="3">
    <source>
        <dbReference type="ARBA" id="ARBA00023015"/>
    </source>
</evidence>
<dbReference type="Gene3D" id="4.10.240.10">
    <property type="entry name" value="Zn(2)-C6 fungal-type DNA-binding domain"/>
    <property type="match status" value="1"/>
</dbReference>
<dbReference type="InterPro" id="IPR050675">
    <property type="entry name" value="OAF3"/>
</dbReference>
<dbReference type="OMA" id="CIFEDEL"/>
<keyword evidence="1" id="KW-0479">Metal-binding</keyword>
<dbReference type="Pfam" id="PF00172">
    <property type="entry name" value="Zn_clus"/>
    <property type="match status" value="1"/>
</dbReference>
<gene>
    <name evidence="9" type="ORF">LAFE_0H00166G</name>
</gene>
<keyword evidence="6" id="KW-0539">Nucleus</keyword>
<evidence type="ECO:0000313" key="9">
    <source>
        <dbReference type="EMBL" id="SCW03840.1"/>
    </source>
</evidence>
<dbReference type="SMART" id="SM00066">
    <property type="entry name" value="GAL4"/>
    <property type="match status" value="1"/>
</dbReference>
<dbReference type="SUPFAM" id="SSF57701">
    <property type="entry name" value="Zn2/Cys6 DNA-binding domain"/>
    <property type="match status" value="1"/>
</dbReference>
<feature type="region of interest" description="Disordered" evidence="7">
    <location>
        <begin position="61"/>
        <end position="81"/>
    </location>
</feature>
<sequence length="830" mass="94480">MEVFSSKRPRPTLVCVPCRLGKRKCDKLRPSCTRCTKSSLKCSYEGENGLPASIEVVTDTVVQSRPSPRGSGKDDSSTISTTTTVTPASLLLDHVLLTPLSLWNPDEMLLVAGPMIILTQPFGAFSLAQRDIFMQTLCSSLFGMTLLDLGHHLNASNFSSPSQQILTPFPFLEKVIMRLVELGNPNRIEVPLTGLLYNPCSSEDERLASHFQNIIPEIENLLGLKKDCDLLLRNFYQTIFPLYPFMDVCIFEDELETLLIEDETNMYKLNVSGRDVRKKIETVSLLLIILAMSLRQSILDSNLLTAIRRTASKRAQQISLTSHRLLCLLDVFRSPNETTFTCLLYFTFSEYLNQDDTDTVLTPTRLLAIKQITDLAITLGLHHDPSKFNRLKNPQIIRRRRMLWLGVQSLRYQLSIPEGEWDYTNNWNMKNFSAAMDASNGWNDTSTDYMGNFRNGIQGIFQDKVEFHMLLAKMVSNCIPLEEHACLSRILDSIGRVEEFMSQVFPVDALRLPQKHHTLNFIRNSLLDIDAIKNTEIFLANIIGGTCVLNVWDTLSVCFEKKCKMNWEENEAAYHYFTLKAFEEYLKLAGIICDYLDDRIGGKILKEYSYAIDKQVCFALVRVCLFHIRILLRLCFKADSRKTSTTPGQQEDALVQMLTSYMRNQLVHITNLACKRLEECYLCTFQAVPILRYIVHAIDSGSLVSVTKIFWEKTTIDGEIPKHVEQKVSLKWGLNRGNWVSIERQLTSARTLQSFNEVLLKRLENAIYSNSFGKSSITVVTQDMSSEYINSTGNDALNQFMQNNADILWDILFDNDVGEDRPSQSFGQGP</sequence>
<proteinExistence type="predicted"/>
<evidence type="ECO:0000256" key="1">
    <source>
        <dbReference type="ARBA" id="ARBA00022723"/>
    </source>
</evidence>
<dbReference type="PROSITE" id="PS00463">
    <property type="entry name" value="ZN2_CY6_FUNGAL_1"/>
    <property type="match status" value="1"/>
</dbReference>
<keyword evidence="4" id="KW-0238">DNA-binding</keyword>
<dbReference type="STRING" id="4955.A0A1G4MIW3"/>
<evidence type="ECO:0000259" key="8">
    <source>
        <dbReference type="PROSITE" id="PS50048"/>
    </source>
</evidence>
<evidence type="ECO:0000256" key="4">
    <source>
        <dbReference type="ARBA" id="ARBA00023125"/>
    </source>
</evidence>
<dbReference type="InterPro" id="IPR036864">
    <property type="entry name" value="Zn2-C6_fun-type_DNA-bd_sf"/>
</dbReference>
<feature type="domain" description="Zn(2)-C6 fungal-type" evidence="8">
    <location>
        <begin position="14"/>
        <end position="44"/>
    </location>
</feature>
<keyword evidence="10" id="KW-1185">Reference proteome</keyword>
<keyword evidence="5" id="KW-0804">Transcription</keyword>
<dbReference type="GO" id="GO:0000978">
    <property type="term" value="F:RNA polymerase II cis-regulatory region sequence-specific DNA binding"/>
    <property type="evidence" value="ECO:0007669"/>
    <property type="project" value="TreeGrafter"/>
</dbReference>
<dbReference type="OrthoDB" id="4036519at2759"/>